<dbReference type="SUPFAM" id="SSF52972">
    <property type="entry name" value="ITPase-like"/>
    <property type="match status" value="1"/>
</dbReference>
<evidence type="ECO:0000313" key="5">
    <source>
        <dbReference type="Proteomes" id="UP000632222"/>
    </source>
</evidence>
<dbReference type="EC" id="3.6.1.9" evidence="3"/>
<keyword evidence="3" id="KW-0546">Nucleotide metabolism</keyword>
<comment type="function">
    <text evidence="3">Nucleoside triphosphate pyrophosphatase that hydrolyzes dTTP and UTP. May have a dual role in cell division arrest and in preventing the incorporation of modified nucleotides into cellular nucleic acids.</text>
</comment>
<dbReference type="PANTHER" id="PTHR43213:SF5">
    <property type="entry name" value="BIFUNCTIONAL DTTP_UTP PYROPHOSPHATASE_METHYLTRANSFERASE PROTEIN-RELATED"/>
    <property type="match status" value="1"/>
</dbReference>
<evidence type="ECO:0000256" key="1">
    <source>
        <dbReference type="ARBA" id="ARBA00001968"/>
    </source>
</evidence>
<evidence type="ECO:0000313" key="4">
    <source>
        <dbReference type="EMBL" id="GGJ32466.1"/>
    </source>
</evidence>
<keyword evidence="3" id="KW-0963">Cytoplasm</keyword>
<comment type="catalytic activity">
    <reaction evidence="3">
        <text>UTP + H2O = UMP + diphosphate + H(+)</text>
        <dbReference type="Rhea" id="RHEA:29395"/>
        <dbReference type="ChEBI" id="CHEBI:15377"/>
        <dbReference type="ChEBI" id="CHEBI:15378"/>
        <dbReference type="ChEBI" id="CHEBI:33019"/>
        <dbReference type="ChEBI" id="CHEBI:46398"/>
        <dbReference type="ChEBI" id="CHEBI:57865"/>
        <dbReference type="EC" id="3.6.1.9"/>
    </reaction>
</comment>
<proteinExistence type="inferred from homology"/>
<gene>
    <name evidence="4" type="ORF">GCM10008938_18340</name>
</gene>
<dbReference type="Pfam" id="PF02545">
    <property type="entry name" value="Maf"/>
    <property type="match status" value="1"/>
</dbReference>
<dbReference type="PIRSF" id="PIRSF006305">
    <property type="entry name" value="Maf"/>
    <property type="match status" value="1"/>
</dbReference>
<evidence type="ECO:0000256" key="2">
    <source>
        <dbReference type="ARBA" id="ARBA00022801"/>
    </source>
</evidence>
<comment type="caution">
    <text evidence="3">Lacks conserved residue(s) required for the propagation of feature annotation.</text>
</comment>
<dbReference type="InterPro" id="IPR003697">
    <property type="entry name" value="Maf-like"/>
</dbReference>
<accession>A0ABQ2CY44</accession>
<keyword evidence="2 3" id="KW-0378">Hydrolase</keyword>
<dbReference type="InterPro" id="IPR029001">
    <property type="entry name" value="ITPase-like_fam"/>
</dbReference>
<reference evidence="5" key="1">
    <citation type="journal article" date="2019" name="Int. J. Syst. Evol. Microbiol.">
        <title>The Global Catalogue of Microorganisms (GCM) 10K type strain sequencing project: providing services to taxonomists for standard genome sequencing and annotation.</title>
        <authorList>
            <consortium name="The Broad Institute Genomics Platform"/>
            <consortium name="The Broad Institute Genome Sequencing Center for Infectious Disease"/>
            <person name="Wu L."/>
            <person name="Ma J."/>
        </authorList>
    </citation>
    <scope>NUCLEOTIDE SEQUENCE [LARGE SCALE GENOMIC DNA]</scope>
    <source>
        <strain evidence="5">JCM 14370</strain>
    </source>
</reference>
<protein>
    <recommendedName>
        <fullName evidence="3">dTTP/UTP pyrophosphatase</fullName>
        <shortName evidence="3">dTTPase/UTPase</shortName>
        <ecNumber evidence="3">3.6.1.9</ecNumber>
    </recommendedName>
    <alternativeName>
        <fullName evidence="3">Nucleoside triphosphate pyrophosphatase</fullName>
    </alternativeName>
    <alternativeName>
        <fullName evidence="3">Nucleotide pyrophosphatase</fullName>
        <shortName evidence="3">Nucleotide PPase</shortName>
    </alternativeName>
</protein>
<evidence type="ECO:0000256" key="3">
    <source>
        <dbReference type="HAMAP-Rule" id="MF_00528"/>
    </source>
</evidence>
<comment type="similarity">
    <text evidence="3">Belongs to the Maf family. YhdE subfamily.</text>
</comment>
<dbReference type="HAMAP" id="MF_00528">
    <property type="entry name" value="Maf"/>
    <property type="match status" value="1"/>
</dbReference>
<comment type="cofactor">
    <cofactor evidence="1 3">
        <name>a divalent metal cation</name>
        <dbReference type="ChEBI" id="CHEBI:60240"/>
    </cofactor>
</comment>
<name>A0ABQ2CY44_9DEIO</name>
<comment type="catalytic activity">
    <reaction evidence="3">
        <text>dTTP + H2O = dTMP + diphosphate + H(+)</text>
        <dbReference type="Rhea" id="RHEA:28534"/>
        <dbReference type="ChEBI" id="CHEBI:15377"/>
        <dbReference type="ChEBI" id="CHEBI:15378"/>
        <dbReference type="ChEBI" id="CHEBI:33019"/>
        <dbReference type="ChEBI" id="CHEBI:37568"/>
        <dbReference type="ChEBI" id="CHEBI:63528"/>
        <dbReference type="EC" id="3.6.1.9"/>
    </reaction>
</comment>
<feature type="site" description="Important for substrate specificity" evidence="3">
    <location>
        <position position="68"/>
    </location>
</feature>
<feature type="site" description="Important for substrate specificity" evidence="3">
    <location>
        <position position="11"/>
    </location>
</feature>
<organism evidence="4 5">
    <name type="scientific">Deinococcus roseus</name>
    <dbReference type="NCBI Taxonomy" id="392414"/>
    <lineage>
        <taxon>Bacteria</taxon>
        <taxon>Thermotogati</taxon>
        <taxon>Deinococcota</taxon>
        <taxon>Deinococci</taxon>
        <taxon>Deinococcales</taxon>
        <taxon>Deinococcaceae</taxon>
        <taxon>Deinococcus</taxon>
    </lineage>
</organism>
<dbReference type="CDD" id="cd00555">
    <property type="entry name" value="Maf"/>
    <property type="match status" value="1"/>
</dbReference>
<dbReference type="Proteomes" id="UP000632222">
    <property type="component" value="Unassembled WGS sequence"/>
</dbReference>
<feature type="site" description="Important for substrate specificity" evidence="3">
    <location>
        <position position="150"/>
    </location>
</feature>
<keyword evidence="5" id="KW-1185">Reference proteome</keyword>
<comment type="caution">
    <text evidence="4">The sequence shown here is derived from an EMBL/GenBank/DDBJ whole genome shotgun (WGS) entry which is preliminary data.</text>
</comment>
<dbReference type="PANTHER" id="PTHR43213">
    <property type="entry name" value="BIFUNCTIONAL DTTP/UTP PYROPHOSPHATASE/METHYLTRANSFERASE PROTEIN-RELATED"/>
    <property type="match status" value="1"/>
</dbReference>
<dbReference type="NCBIfam" id="TIGR00172">
    <property type="entry name" value="maf"/>
    <property type="match status" value="1"/>
</dbReference>
<dbReference type="Gene3D" id="3.90.950.10">
    <property type="match status" value="1"/>
</dbReference>
<comment type="subcellular location">
    <subcellularLocation>
        <location evidence="3">Cytoplasm</location>
    </subcellularLocation>
</comment>
<dbReference type="EMBL" id="BMOD01000005">
    <property type="protein sequence ID" value="GGJ32466.1"/>
    <property type="molecule type" value="Genomic_DNA"/>
</dbReference>
<dbReference type="RefSeq" id="WP_189002385.1">
    <property type="nucleotide sequence ID" value="NZ_BMOD01000005.1"/>
</dbReference>
<sequence length="191" mass="21148">MEWVLASQSPRRRELLSRLGVPFRIQVAHTDEVSLATLPEEVAQDLSRQKALAVREQEPDALIIAADTIVVLDGEVLNKPVDREENRGFLSRLQGREHQVMTGVTISTPESVFSGVEITRVKFRELTQQEIDWYVRSGEGLDKAGGYGIQELGALLIEGIHGDYFNVVGLPLVRLLMVSRAAGVPLLGEHV</sequence>
<feature type="active site" description="Proton acceptor" evidence="3">
    <location>
        <position position="67"/>
    </location>
</feature>